<dbReference type="EC" id="3.1.26.4" evidence="6"/>
<dbReference type="Gene3D" id="3.30.420.10">
    <property type="entry name" value="Ribonuclease H-like superfamily/Ribonuclease H"/>
    <property type="match status" value="1"/>
</dbReference>
<keyword evidence="9" id="KW-0540">Nuclease</keyword>
<dbReference type="PROSITE" id="PS51975">
    <property type="entry name" value="RNASE_H_2"/>
    <property type="match status" value="1"/>
</dbReference>
<dbReference type="PANTHER" id="PTHR10954">
    <property type="entry name" value="RIBONUCLEASE H2 SUBUNIT A"/>
    <property type="match status" value="1"/>
</dbReference>
<protein>
    <recommendedName>
        <fullName evidence="7">Ribonuclease HII</fullName>
        <ecNumber evidence="6">3.1.26.4</ecNumber>
    </recommendedName>
</protein>
<name>A0A382BP23_9ZZZZ</name>
<dbReference type="CDD" id="cd07182">
    <property type="entry name" value="RNase_HII_bacteria_HII_like"/>
    <property type="match status" value="1"/>
</dbReference>
<dbReference type="HAMAP" id="MF_00052_B">
    <property type="entry name" value="RNase_HII_B"/>
    <property type="match status" value="1"/>
</dbReference>
<feature type="domain" description="RNase H type-2" evidence="14">
    <location>
        <begin position="19"/>
        <end position="213"/>
    </location>
</feature>
<evidence type="ECO:0000256" key="4">
    <source>
        <dbReference type="ARBA" id="ARBA00004496"/>
    </source>
</evidence>
<sequence length="213" mass="23798">MHDKPNFKFEKTIITDKKKYIAGVDEAGRGTLAGPVTVGIVIFDINSNNEKLLIDIGINDSKKISPTKRQKLYEYIVLNSISYSTGCSSESEIDSIGINESIQLALSRALGNLNQKPHHLLIDAIEYSYNDIPQTSIIKGDQKSLSIAAASILAKVTRDNYMINISNKYPQYLFNKNKGYGTKSHIDSIKKYGKSEIHRKSFIIKNLDIKKNG</sequence>
<evidence type="ECO:0000256" key="2">
    <source>
        <dbReference type="ARBA" id="ARBA00001936"/>
    </source>
</evidence>
<keyword evidence="11" id="KW-0255">Endonuclease</keyword>
<dbReference type="InterPro" id="IPR001352">
    <property type="entry name" value="RNase_HII/HIII"/>
</dbReference>
<dbReference type="Pfam" id="PF01351">
    <property type="entry name" value="RNase_HII"/>
    <property type="match status" value="1"/>
</dbReference>
<evidence type="ECO:0000256" key="12">
    <source>
        <dbReference type="ARBA" id="ARBA00022801"/>
    </source>
</evidence>
<comment type="cofactor">
    <cofactor evidence="3">
        <name>Mg(2+)</name>
        <dbReference type="ChEBI" id="CHEBI:18420"/>
    </cofactor>
</comment>
<keyword evidence="10" id="KW-0479">Metal-binding</keyword>
<comment type="catalytic activity">
    <reaction evidence="1">
        <text>Endonucleolytic cleavage to 5'-phosphomonoester.</text>
        <dbReference type="EC" id="3.1.26.4"/>
    </reaction>
</comment>
<evidence type="ECO:0000256" key="9">
    <source>
        <dbReference type="ARBA" id="ARBA00022722"/>
    </source>
</evidence>
<dbReference type="NCBIfam" id="NF000595">
    <property type="entry name" value="PRK00015.1-3"/>
    <property type="match status" value="1"/>
</dbReference>
<keyword evidence="13" id="KW-0464">Manganese</keyword>
<evidence type="ECO:0000256" key="8">
    <source>
        <dbReference type="ARBA" id="ARBA00022490"/>
    </source>
</evidence>
<accession>A0A382BP23</accession>
<keyword evidence="12" id="KW-0378">Hydrolase</keyword>
<dbReference type="GO" id="GO:0003723">
    <property type="term" value="F:RNA binding"/>
    <property type="evidence" value="ECO:0007669"/>
    <property type="project" value="InterPro"/>
</dbReference>
<comment type="similarity">
    <text evidence="5">Belongs to the RNase HII family.</text>
</comment>
<evidence type="ECO:0000256" key="7">
    <source>
        <dbReference type="ARBA" id="ARBA00019179"/>
    </source>
</evidence>
<organism evidence="15">
    <name type="scientific">marine metagenome</name>
    <dbReference type="NCBI Taxonomy" id="408172"/>
    <lineage>
        <taxon>unclassified sequences</taxon>
        <taxon>metagenomes</taxon>
        <taxon>ecological metagenomes</taxon>
    </lineage>
</organism>
<dbReference type="GO" id="GO:0046872">
    <property type="term" value="F:metal ion binding"/>
    <property type="evidence" value="ECO:0007669"/>
    <property type="project" value="UniProtKB-KW"/>
</dbReference>
<dbReference type="GO" id="GO:0004523">
    <property type="term" value="F:RNA-DNA hybrid ribonuclease activity"/>
    <property type="evidence" value="ECO:0007669"/>
    <property type="project" value="UniProtKB-EC"/>
</dbReference>
<dbReference type="GO" id="GO:0043137">
    <property type="term" value="P:DNA replication, removal of RNA primer"/>
    <property type="evidence" value="ECO:0007669"/>
    <property type="project" value="TreeGrafter"/>
</dbReference>
<keyword evidence="8" id="KW-0963">Cytoplasm</keyword>
<comment type="subcellular location">
    <subcellularLocation>
        <location evidence="4">Cytoplasm</location>
    </subcellularLocation>
</comment>
<evidence type="ECO:0000256" key="3">
    <source>
        <dbReference type="ARBA" id="ARBA00001946"/>
    </source>
</evidence>
<dbReference type="EMBL" id="UINC01030690">
    <property type="protein sequence ID" value="SVB15495.1"/>
    <property type="molecule type" value="Genomic_DNA"/>
</dbReference>
<dbReference type="SUPFAM" id="SSF53098">
    <property type="entry name" value="Ribonuclease H-like"/>
    <property type="match status" value="1"/>
</dbReference>
<dbReference type="AlphaFoldDB" id="A0A382BP23"/>
<evidence type="ECO:0000256" key="6">
    <source>
        <dbReference type="ARBA" id="ARBA00012180"/>
    </source>
</evidence>
<dbReference type="InterPro" id="IPR024567">
    <property type="entry name" value="RNase_HII/HIII_dom"/>
</dbReference>
<reference evidence="15" key="1">
    <citation type="submission" date="2018-05" db="EMBL/GenBank/DDBJ databases">
        <authorList>
            <person name="Lanie J.A."/>
            <person name="Ng W.-L."/>
            <person name="Kazmierczak K.M."/>
            <person name="Andrzejewski T.M."/>
            <person name="Davidsen T.M."/>
            <person name="Wayne K.J."/>
            <person name="Tettelin H."/>
            <person name="Glass J.I."/>
            <person name="Rusch D."/>
            <person name="Podicherti R."/>
            <person name="Tsui H.-C.T."/>
            <person name="Winkler M.E."/>
        </authorList>
    </citation>
    <scope>NUCLEOTIDE SEQUENCE</scope>
</reference>
<dbReference type="GO" id="GO:0005737">
    <property type="term" value="C:cytoplasm"/>
    <property type="evidence" value="ECO:0007669"/>
    <property type="project" value="UniProtKB-SubCell"/>
</dbReference>
<dbReference type="GO" id="GO:0006298">
    <property type="term" value="P:mismatch repair"/>
    <property type="evidence" value="ECO:0007669"/>
    <property type="project" value="TreeGrafter"/>
</dbReference>
<evidence type="ECO:0000259" key="14">
    <source>
        <dbReference type="PROSITE" id="PS51975"/>
    </source>
</evidence>
<gene>
    <name evidence="15" type="ORF">METZ01_LOCUS168349</name>
</gene>
<evidence type="ECO:0000256" key="10">
    <source>
        <dbReference type="ARBA" id="ARBA00022723"/>
    </source>
</evidence>
<dbReference type="GO" id="GO:0032299">
    <property type="term" value="C:ribonuclease H2 complex"/>
    <property type="evidence" value="ECO:0007669"/>
    <property type="project" value="TreeGrafter"/>
</dbReference>
<dbReference type="PANTHER" id="PTHR10954:SF18">
    <property type="entry name" value="RIBONUCLEASE HII"/>
    <property type="match status" value="1"/>
</dbReference>
<evidence type="ECO:0000256" key="13">
    <source>
        <dbReference type="ARBA" id="ARBA00023211"/>
    </source>
</evidence>
<proteinExistence type="inferred from homology"/>
<evidence type="ECO:0000256" key="11">
    <source>
        <dbReference type="ARBA" id="ARBA00022759"/>
    </source>
</evidence>
<dbReference type="InterPro" id="IPR022898">
    <property type="entry name" value="RNase_HII"/>
</dbReference>
<evidence type="ECO:0000256" key="5">
    <source>
        <dbReference type="ARBA" id="ARBA00007383"/>
    </source>
</evidence>
<dbReference type="InterPro" id="IPR012337">
    <property type="entry name" value="RNaseH-like_sf"/>
</dbReference>
<dbReference type="InterPro" id="IPR036397">
    <property type="entry name" value="RNaseH_sf"/>
</dbReference>
<dbReference type="NCBIfam" id="NF000594">
    <property type="entry name" value="PRK00015.1-1"/>
    <property type="match status" value="1"/>
</dbReference>
<evidence type="ECO:0000256" key="1">
    <source>
        <dbReference type="ARBA" id="ARBA00000077"/>
    </source>
</evidence>
<evidence type="ECO:0000313" key="15">
    <source>
        <dbReference type="EMBL" id="SVB15495.1"/>
    </source>
</evidence>
<comment type="cofactor">
    <cofactor evidence="2">
        <name>Mn(2+)</name>
        <dbReference type="ChEBI" id="CHEBI:29035"/>
    </cofactor>
</comment>